<gene>
    <name evidence="1" type="ORF">GCM10007913_34600</name>
</gene>
<protein>
    <submittedName>
        <fullName evidence="1">Uncharacterized protein</fullName>
    </submittedName>
</protein>
<organism evidence="1 2">
    <name type="scientific">Devosia yakushimensis</name>
    <dbReference type="NCBI Taxonomy" id="470028"/>
    <lineage>
        <taxon>Bacteria</taxon>
        <taxon>Pseudomonadati</taxon>
        <taxon>Pseudomonadota</taxon>
        <taxon>Alphaproteobacteria</taxon>
        <taxon>Hyphomicrobiales</taxon>
        <taxon>Devosiaceae</taxon>
        <taxon>Devosia</taxon>
    </lineage>
</organism>
<comment type="caution">
    <text evidence="1">The sequence shown here is derived from an EMBL/GenBank/DDBJ whole genome shotgun (WGS) entry which is preliminary data.</text>
</comment>
<evidence type="ECO:0000313" key="1">
    <source>
        <dbReference type="EMBL" id="GLQ11528.1"/>
    </source>
</evidence>
<dbReference type="Proteomes" id="UP001161406">
    <property type="component" value="Unassembled WGS sequence"/>
</dbReference>
<keyword evidence="2" id="KW-1185">Reference proteome</keyword>
<name>A0ABQ5UHI3_9HYPH</name>
<evidence type="ECO:0000313" key="2">
    <source>
        <dbReference type="Proteomes" id="UP001161406"/>
    </source>
</evidence>
<accession>A0ABQ5UHI3</accession>
<reference evidence="1" key="2">
    <citation type="submission" date="2023-01" db="EMBL/GenBank/DDBJ databases">
        <title>Draft genome sequence of Devosia yakushimensis strain NBRC 103855.</title>
        <authorList>
            <person name="Sun Q."/>
            <person name="Mori K."/>
        </authorList>
    </citation>
    <scope>NUCLEOTIDE SEQUENCE</scope>
    <source>
        <strain evidence="1">NBRC 103855</strain>
    </source>
</reference>
<proteinExistence type="predicted"/>
<sequence length="68" mass="7069">MAGWDLGTIPSTRSSRWAGEYFAALPAPTTASLGLDPRASLSSAQAANGPRVKPEGAIVVGWDRALFP</sequence>
<reference evidence="1" key="1">
    <citation type="journal article" date="2014" name="Int. J. Syst. Evol. Microbiol.">
        <title>Complete genome of a new Firmicutes species belonging to the dominant human colonic microbiota ('Ruminococcus bicirculans') reveals two chromosomes and a selective capacity to utilize plant glucans.</title>
        <authorList>
            <consortium name="NISC Comparative Sequencing Program"/>
            <person name="Wegmann U."/>
            <person name="Louis P."/>
            <person name="Goesmann A."/>
            <person name="Henrissat B."/>
            <person name="Duncan S.H."/>
            <person name="Flint H.J."/>
        </authorList>
    </citation>
    <scope>NUCLEOTIDE SEQUENCE</scope>
    <source>
        <strain evidence="1">NBRC 103855</strain>
    </source>
</reference>
<dbReference type="EMBL" id="BSNG01000002">
    <property type="protein sequence ID" value="GLQ11528.1"/>
    <property type="molecule type" value="Genomic_DNA"/>
</dbReference>